<sequence>MVIVLDKPTCRLSLPLPTSLNKLYIQQFAGGRPTGKKILSKAGKENREDIMINVEKQMSLPININWDVEYTRDNYIYMNIDAYVTRVNVDLDNTLKTLNDSIEESGLVFLNDKKVVPRFNRVFIDPNNPRVELTITQTGWNGIFDTNSIRNKFEMKCQKCTRYRNGACSIFNKALQNKIQEEITQEDNNFSCLKFKEKR</sequence>
<comment type="caution">
    <text evidence="1">The sequence shown here is derived from an EMBL/GenBank/DDBJ whole genome shotgun (WGS) entry which is preliminary data.</text>
</comment>
<gene>
    <name evidence="1" type="ORF">B9M88_09895</name>
</gene>
<name>A0ABX3Z2A0_9STAP</name>
<dbReference type="InterPro" id="IPR008822">
    <property type="entry name" value="Endonuclease_RusA-like"/>
</dbReference>
<dbReference type="EMBL" id="NEFX01000018">
    <property type="protein sequence ID" value="OTW30569.1"/>
    <property type="molecule type" value="Genomic_DNA"/>
</dbReference>
<reference evidence="1 2" key="1">
    <citation type="submission" date="2017-04" db="EMBL/GenBank/DDBJ databases">
        <title>Staphylococcus agnetis, a potential pathogen in the broiler production.</title>
        <authorList>
            <person name="Poulsen L."/>
        </authorList>
    </citation>
    <scope>NUCLEOTIDE SEQUENCE [LARGE SCALE GENOMIC DNA]</scope>
    <source>
        <strain evidence="1 2">723_310714_2_2_spleen</strain>
    </source>
</reference>
<dbReference type="InterPro" id="IPR036614">
    <property type="entry name" value="RusA-like_sf"/>
</dbReference>
<evidence type="ECO:0000313" key="2">
    <source>
        <dbReference type="Proteomes" id="UP000195208"/>
    </source>
</evidence>
<evidence type="ECO:0000313" key="1">
    <source>
        <dbReference type="EMBL" id="OTW30569.1"/>
    </source>
</evidence>
<dbReference type="SUPFAM" id="SSF103084">
    <property type="entry name" value="Holliday junction resolvase RusA"/>
    <property type="match status" value="1"/>
</dbReference>
<dbReference type="Gene3D" id="3.30.1330.70">
    <property type="entry name" value="Holliday junction resolvase RusA"/>
    <property type="match status" value="1"/>
</dbReference>
<dbReference type="Proteomes" id="UP000195208">
    <property type="component" value="Unassembled WGS sequence"/>
</dbReference>
<dbReference type="Pfam" id="PF05866">
    <property type="entry name" value="RusA"/>
    <property type="match status" value="1"/>
</dbReference>
<protein>
    <submittedName>
        <fullName evidence="1">Uncharacterized protein</fullName>
    </submittedName>
</protein>
<proteinExistence type="predicted"/>
<organism evidence="1 2">
    <name type="scientific">Staphylococcus agnetis</name>
    <dbReference type="NCBI Taxonomy" id="985762"/>
    <lineage>
        <taxon>Bacteria</taxon>
        <taxon>Bacillati</taxon>
        <taxon>Bacillota</taxon>
        <taxon>Bacilli</taxon>
        <taxon>Bacillales</taxon>
        <taxon>Staphylococcaceae</taxon>
        <taxon>Staphylococcus</taxon>
    </lineage>
</organism>
<keyword evidence="2" id="KW-1185">Reference proteome</keyword>
<accession>A0ABX3Z2A0</accession>